<dbReference type="Pfam" id="PF01040">
    <property type="entry name" value="UbiA"/>
    <property type="match status" value="1"/>
</dbReference>
<comment type="subcellular location">
    <subcellularLocation>
        <location evidence="1">Membrane</location>
        <topology evidence="1">Multi-pass membrane protein</topology>
    </subcellularLocation>
</comment>
<keyword evidence="6" id="KW-1185">Reference proteome</keyword>
<dbReference type="PANTHER" id="PTHR42723">
    <property type="entry name" value="CHLOROPHYLL SYNTHASE"/>
    <property type="match status" value="1"/>
</dbReference>
<name>A0A919CJ99_9ACTN</name>
<dbReference type="InterPro" id="IPR050475">
    <property type="entry name" value="Prenyltransferase_related"/>
</dbReference>
<evidence type="ECO:0000256" key="3">
    <source>
        <dbReference type="ARBA" id="ARBA00022989"/>
    </source>
</evidence>
<keyword evidence="3" id="KW-1133">Transmembrane helix</keyword>
<evidence type="ECO:0000256" key="1">
    <source>
        <dbReference type="ARBA" id="ARBA00004141"/>
    </source>
</evidence>
<dbReference type="GO" id="GO:0016765">
    <property type="term" value="F:transferase activity, transferring alkyl or aryl (other than methyl) groups"/>
    <property type="evidence" value="ECO:0007669"/>
    <property type="project" value="InterPro"/>
</dbReference>
<gene>
    <name evidence="5" type="ORF">GCM10007147_32890</name>
</gene>
<evidence type="ECO:0000256" key="2">
    <source>
        <dbReference type="ARBA" id="ARBA00022692"/>
    </source>
</evidence>
<dbReference type="CDD" id="cd13964">
    <property type="entry name" value="PT_UbiA_1"/>
    <property type="match status" value="1"/>
</dbReference>
<proteinExistence type="predicted"/>
<sequence>MSPTDLARLVRLPAAASVVGDTLAGASAAGRLNRPGTWALPVASACLYWAGMALNDYADRDLDAVERPERPIPSGQVRPGEALAVAAGLTATGVGTAAACGGRHSAAVAGALAATVWGYDLALKPTPLAPLGMAVNRGLDVLMGAGDRPGAALRPALVMAAHTYGVTALSRGEVYGTRPSVAAGALACTVGSAAVAVAPSGPRPCTRRGAWGEILSGLYAGVFATRVGQAQARAVSAPVAAHAGAATGTGIRGMIPLQAALLARSGAPGAATALAVGAALAVRARRKVAIT</sequence>
<dbReference type="InterPro" id="IPR044878">
    <property type="entry name" value="UbiA_sf"/>
</dbReference>
<protein>
    <submittedName>
        <fullName evidence="5">Transferase</fullName>
    </submittedName>
</protein>
<evidence type="ECO:0000256" key="4">
    <source>
        <dbReference type="ARBA" id="ARBA00023136"/>
    </source>
</evidence>
<keyword evidence="4" id="KW-0472">Membrane</keyword>
<comment type="caution">
    <text evidence="5">The sequence shown here is derived from an EMBL/GenBank/DDBJ whole genome shotgun (WGS) entry which is preliminary data.</text>
</comment>
<evidence type="ECO:0000313" key="5">
    <source>
        <dbReference type="EMBL" id="GHD30810.1"/>
    </source>
</evidence>
<dbReference type="InterPro" id="IPR000537">
    <property type="entry name" value="UbiA_prenyltransferase"/>
</dbReference>
<dbReference type="RefSeq" id="WP_193518257.1">
    <property type="nucleotide sequence ID" value="NZ_BMXL01000019.1"/>
</dbReference>
<organism evidence="5 6">
    <name type="scientific">Nocardiopsis kunsanensis</name>
    <dbReference type="NCBI Taxonomy" id="141693"/>
    <lineage>
        <taxon>Bacteria</taxon>
        <taxon>Bacillati</taxon>
        <taxon>Actinomycetota</taxon>
        <taxon>Actinomycetes</taxon>
        <taxon>Streptosporangiales</taxon>
        <taxon>Nocardiopsidaceae</taxon>
        <taxon>Nocardiopsis</taxon>
    </lineage>
</organism>
<dbReference type="Gene3D" id="1.10.357.140">
    <property type="entry name" value="UbiA prenyltransferase"/>
    <property type="match status" value="1"/>
</dbReference>
<keyword evidence="5" id="KW-0808">Transferase</keyword>
<evidence type="ECO:0000313" key="6">
    <source>
        <dbReference type="Proteomes" id="UP000654947"/>
    </source>
</evidence>
<dbReference type="GO" id="GO:0016020">
    <property type="term" value="C:membrane"/>
    <property type="evidence" value="ECO:0007669"/>
    <property type="project" value="UniProtKB-SubCell"/>
</dbReference>
<accession>A0A919CJ99</accession>
<keyword evidence="2" id="KW-0812">Transmembrane</keyword>
<dbReference type="NCBIfam" id="NF045897">
    <property type="entry name" value="SCO3242_trans"/>
    <property type="match status" value="1"/>
</dbReference>
<dbReference type="EMBL" id="BMXL01000019">
    <property type="protein sequence ID" value="GHD30810.1"/>
    <property type="molecule type" value="Genomic_DNA"/>
</dbReference>
<dbReference type="PANTHER" id="PTHR42723:SF1">
    <property type="entry name" value="CHLOROPHYLL SYNTHASE, CHLOROPLASTIC"/>
    <property type="match status" value="1"/>
</dbReference>
<dbReference type="AlphaFoldDB" id="A0A919CJ99"/>
<reference evidence="5 6" key="1">
    <citation type="journal article" date="2014" name="Int. J. Syst. Evol. Microbiol.">
        <title>Complete genome sequence of Corynebacterium casei LMG S-19264T (=DSM 44701T), isolated from a smear-ripened cheese.</title>
        <authorList>
            <consortium name="US DOE Joint Genome Institute (JGI-PGF)"/>
            <person name="Walter F."/>
            <person name="Albersmeier A."/>
            <person name="Kalinowski J."/>
            <person name="Ruckert C."/>
        </authorList>
    </citation>
    <scope>NUCLEOTIDE SEQUENCE [LARGE SCALE GENOMIC DNA]</scope>
    <source>
        <strain evidence="5 6">KCTC 19473</strain>
    </source>
</reference>
<dbReference type="Proteomes" id="UP000654947">
    <property type="component" value="Unassembled WGS sequence"/>
</dbReference>